<organism evidence="2 3">
    <name type="scientific">Eschrichtius robustus</name>
    <name type="common">California gray whale</name>
    <name type="synonym">Eschrichtius gibbosus</name>
    <dbReference type="NCBI Taxonomy" id="9764"/>
    <lineage>
        <taxon>Eukaryota</taxon>
        <taxon>Metazoa</taxon>
        <taxon>Chordata</taxon>
        <taxon>Craniata</taxon>
        <taxon>Vertebrata</taxon>
        <taxon>Euteleostomi</taxon>
        <taxon>Mammalia</taxon>
        <taxon>Eutheria</taxon>
        <taxon>Laurasiatheria</taxon>
        <taxon>Artiodactyla</taxon>
        <taxon>Whippomorpha</taxon>
        <taxon>Cetacea</taxon>
        <taxon>Mysticeti</taxon>
        <taxon>Eschrichtiidae</taxon>
        <taxon>Eschrichtius</taxon>
    </lineage>
</organism>
<reference evidence="2 3" key="1">
    <citation type="submission" date="2022-11" db="EMBL/GenBank/DDBJ databases">
        <title>Whole genome sequence of Eschrichtius robustus ER-17-0199.</title>
        <authorList>
            <person name="Bruniche-Olsen A."/>
            <person name="Black A.N."/>
            <person name="Fields C.J."/>
            <person name="Walden K."/>
            <person name="Dewoody J.A."/>
        </authorList>
    </citation>
    <scope>NUCLEOTIDE SEQUENCE [LARGE SCALE GENOMIC DNA]</scope>
    <source>
        <strain evidence="2">ER-17-0199</strain>
        <tissue evidence="2">Blubber</tissue>
    </source>
</reference>
<dbReference type="Proteomes" id="UP001159641">
    <property type="component" value="Unassembled WGS sequence"/>
</dbReference>
<feature type="compositionally biased region" description="Pro residues" evidence="1">
    <location>
        <begin position="143"/>
        <end position="156"/>
    </location>
</feature>
<keyword evidence="3" id="KW-1185">Reference proteome</keyword>
<feature type="compositionally biased region" description="Basic and acidic residues" evidence="1">
    <location>
        <begin position="163"/>
        <end position="179"/>
    </location>
</feature>
<evidence type="ECO:0000313" key="3">
    <source>
        <dbReference type="Proteomes" id="UP001159641"/>
    </source>
</evidence>
<proteinExistence type="predicted"/>
<feature type="compositionally biased region" description="Pro residues" evidence="1">
    <location>
        <begin position="76"/>
        <end position="87"/>
    </location>
</feature>
<feature type="region of interest" description="Disordered" evidence="1">
    <location>
        <begin position="312"/>
        <end position="366"/>
    </location>
</feature>
<feature type="region of interest" description="Disordered" evidence="1">
    <location>
        <begin position="1"/>
        <end position="42"/>
    </location>
</feature>
<dbReference type="AlphaFoldDB" id="A0AB34HMV9"/>
<name>A0AB34HMV9_ESCRO</name>
<evidence type="ECO:0000256" key="1">
    <source>
        <dbReference type="SAM" id="MobiDB-lite"/>
    </source>
</evidence>
<evidence type="ECO:0000313" key="2">
    <source>
        <dbReference type="EMBL" id="KAJ8792478.1"/>
    </source>
</evidence>
<dbReference type="EMBL" id="JAIQCJ010001090">
    <property type="protein sequence ID" value="KAJ8792478.1"/>
    <property type="molecule type" value="Genomic_DNA"/>
</dbReference>
<comment type="caution">
    <text evidence="2">The sequence shown here is derived from an EMBL/GenBank/DDBJ whole genome shotgun (WGS) entry which is preliminary data.</text>
</comment>
<accession>A0AB34HMV9</accession>
<gene>
    <name evidence="2" type="ORF">J1605_019697</name>
</gene>
<sequence length="366" mass="39069">MPGCFPARSRADFSRSSPGVEKASRSGHGAAHPTLGQLRLPKSWRYAPPIALLQSRDPALPPDPPALRGPRAFAPRVPPPPDPPPLAEHPTHHTPSPPPRLAPPPTPHSTAAPPPYLAATAARSQPSSCRQEPAWMPAVPSHLSPPHPPCLSPAPPRAQSFPKRSEHRPARTENRELKSPQRGRPPYWCGALREHAQQRPTRGGPAHPEAVAMLVRGAGEHAHQRPARRAARPPPAGRALGARRPCFCGAVPTCHLVARRGLQLARGRAPGVRLPRASWVGGPVARGTERTVCPRAGRRDVGLRCQDRGECGREAGLAGPGSGGRAADRASSAATPQWENRPSRRRGPVPAVQPHQQLLGRGRQVG</sequence>
<feature type="compositionally biased region" description="Pro residues" evidence="1">
    <location>
        <begin position="95"/>
        <end position="116"/>
    </location>
</feature>
<feature type="region of interest" description="Disordered" evidence="1">
    <location>
        <begin position="54"/>
        <end position="186"/>
    </location>
</feature>
<protein>
    <submittedName>
        <fullName evidence="2">Uncharacterized protein</fullName>
    </submittedName>
</protein>